<accession>A0A6N7XHW1</accession>
<organism evidence="2 3">
    <name type="scientific">Peptostreptococcus porci</name>
    <dbReference type="NCBI Taxonomy" id="2652282"/>
    <lineage>
        <taxon>Bacteria</taxon>
        <taxon>Bacillati</taxon>
        <taxon>Bacillota</taxon>
        <taxon>Clostridia</taxon>
        <taxon>Peptostreptococcales</taxon>
        <taxon>Peptostreptococcaceae</taxon>
        <taxon>Peptostreptococcus</taxon>
    </lineage>
</organism>
<keyword evidence="1" id="KW-1133">Transmembrane helix</keyword>
<protein>
    <submittedName>
        <fullName evidence="2">Uncharacterized protein</fullName>
    </submittedName>
</protein>
<feature type="transmembrane region" description="Helical" evidence="1">
    <location>
        <begin position="106"/>
        <end position="124"/>
    </location>
</feature>
<dbReference type="Proteomes" id="UP000440713">
    <property type="component" value="Unassembled WGS sequence"/>
</dbReference>
<evidence type="ECO:0000256" key="1">
    <source>
        <dbReference type="SAM" id="Phobius"/>
    </source>
</evidence>
<evidence type="ECO:0000313" key="3">
    <source>
        <dbReference type="Proteomes" id="UP000440713"/>
    </source>
</evidence>
<keyword evidence="1" id="KW-0812">Transmembrane</keyword>
<name>A0A6N7XHW1_9FIRM</name>
<gene>
    <name evidence="2" type="ORF">FYJ71_06985</name>
</gene>
<reference evidence="2 3" key="1">
    <citation type="submission" date="2019-08" db="EMBL/GenBank/DDBJ databases">
        <title>In-depth cultivation of the pig gut microbiome towards novel bacterial diversity and tailored functional studies.</title>
        <authorList>
            <person name="Wylensek D."/>
            <person name="Hitch T.C.A."/>
            <person name="Clavel T."/>
        </authorList>
    </citation>
    <scope>NUCLEOTIDE SEQUENCE [LARGE SCALE GENOMIC DNA]</scope>
    <source>
        <strain evidence="2 3">WCA-SAB-591-4A-A</strain>
    </source>
</reference>
<proteinExistence type="predicted"/>
<dbReference type="AlphaFoldDB" id="A0A6N7XHW1"/>
<sequence length="171" mass="19867">MMKFFRSLLLIAIALAVVYFSVLICIDNGDWAYLLARAFGYEEKYANNIGLLAIAVQSLFFTSDWFYTRISGLINRRLEKSNGINRQIYVGYKAGIEFLIALPKRTILFTFYLLLIVLESIGMIEKAKDYASVIIFIIAVDRVTKIWPEEKKRFKEFGNKIKKHIENMENN</sequence>
<keyword evidence="1" id="KW-0472">Membrane</keyword>
<feature type="transmembrane region" description="Helical" evidence="1">
    <location>
        <begin position="49"/>
        <end position="67"/>
    </location>
</feature>
<evidence type="ECO:0000313" key="2">
    <source>
        <dbReference type="EMBL" id="MST62709.1"/>
    </source>
</evidence>
<keyword evidence="3" id="KW-1185">Reference proteome</keyword>
<comment type="caution">
    <text evidence="2">The sequence shown here is derived from an EMBL/GenBank/DDBJ whole genome shotgun (WGS) entry which is preliminary data.</text>
</comment>
<dbReference type="EMBL" id="VUNE01000003">
    <property type="protein sequence ID" value="MST62709.1"/>
    <property type="molecule type" value="Genomic_DNA"/>
</dbReference>